<dbReference type="EMBL" id="JANCMU010000002">
    <property type="protein sequence ID" value="MDG4945814.1"/>
    <property type="molecule type" value="Genomic_DNA"/>
</dbReference>
<comment type="caution">
    <text evidence="8">The sequence shown here is derived from an EMBL/GenBank/DDBJ whole genome shotgun (WGS) entry which is preliminary data.</text>
</comment>
<organism evidence="8 9">
    <name type="scientific">Profundicola chukchiensis</name>
    <dbReference type="NCBI Taxonomy" id="2961959"/>
    <lineage>
        <taxon>Bacteria</taxon>
        <taxon>Pseudomonadati</taxon>
        <taxon>Bacteroidota</taxon>
        <taxon>Flavobacteriia</taxon>
        <taxon>Flavobacteriales</taxon>
        <taxon>Weeksellaceae</taxon>
        <taxon>Profundicola</taxon>
    </lineage>
</organism>
<evidence type="ECO:0000256" key="4">
    <source>
        <dbReference type="PIRSR" id="PIRSR000097-1"/>
    </source>
</evidence>
<dbReference type="PROSITE" id="PS00798">
    <property type="entry name" value="ALDOKETO_REDUCTASE_1"/>
    <property type="match status" value="1"/>
</dbReference>
<feature type="binding site" evidence="5">
    <location>
        <position position="110"/>
    </location>
    <ligand>
        <name>substrate</name>
    </ligand>
</feature>
<reference evidence="8" key="1">
    <citation type="submission" date="2022-07" db="EMBL/GenBank/DDBJ databases">
        <title>Description and genome-wide analysis of Profundicola chukchiensis gen. nov., sp. nov., marine bacteria isolated from bottom sediments of the Chukchi Sea.</title>
        <authorList>
            <person name="Romanenko L."/>
            <person name="Otstavnykh N."/>
            <person name="Kurilenko V."/>
            <person name="Eremeev V."/>
            <person name="Velansky P."/>
            <person name="Mikhailov V."/>
            <person name="Isaeva M."/>
        </authorList>
    </citation>
    <scope>NUCLEOTIDE SEQUENCE</scope>
    <source>
        <strain evidence="8">KMM 9713</strain>
    </source>
</reference>
<dbReference type="PIRSF" id="PIRSF000097">
    <property type="entry name" value="AKR"/>
    <property type="match status" value="1"/>
</dbReference>
<dbReference type="RefSeq" id="WP_304420372.1">
    <property type="nucleotide sequence ID" value="NZ_JANCMU010000002.1"/>
</dbReference>
<evidence type="ECO:0000313" key="9">
    <source>
        <dbReference type="Proteomes" id="UP001152599"/>
    </source>
</evidence>
<evidence type="ECO:0000256" key="6">
    <source>
        <dbReference type="PIRSR" id="PIRSR000097-3"/>
    </source>
</evidence>
<dbReference type="PROSITE" id="PS00062">
    <property type="entry name" value="ALDOKETO_REDUCTASE_2"/>
    <property type="match status" value="1"/>
</dbReference>
<evidence type="ECO:0000313" key="8">
    <source>
        <dbReference type="EMBL" id="MDG4945814.1"/>
    </source>
</evidence>
<feature type="site" description="Lowers pKa of active site Tyr" evidence="6">
    <location>
        <position position="77"/>
    </location>
</feature>
<comment type="similarity">
    <text evidence="1">Belongs to the aldo/keto reductase family.</text>
</comment>
<dbReference type="PRINTS" id="PR00069">
    <property type="entry name" value="ALDKETRDTASE"/>
</dbReference>
<dbReference type="Proteomes" id="UP001152599">
    <property type="component" value="Unassembled WGS sequence"/>
</dbReference>
<dbReference type="Pfam" id="PF00248">
    <property type="entry name" value="Aldo_ket_red"/>
    <property type="match status" value="1"/>
</dbReference>
<evidence type="ECO:0000259" key="7">
    <source>
        <dbReference type="Pfam" id="PF00248"/>
    </source>
</evidence>
<evidence type="ECO:0000256" key="2">
    <source>
        <dbReference type="ARBA" id="ARBA00023002"/>
    </source>
</evidence>
<protein>
    <submittedName>
        <fullName evidence="8">Aldo/keto reductase</fullName>
    </submittedName>
</protein>
<dbReference type="PANTHER" id="PTHR11732">
    <property type="entry name" value="ALDO/KETO REDUCTASE"/>
    <property type="match status" value="1"/>
</dbReference>
<name>A0A9X4MXI1_9FLAO</name>
<dbReference type="AlphaFoldDB" id="A0A9X4MXI1"/>
<gene>
    <name evidence="8" type="ORF">NMK71_05260</name>
</gene>
<dbReference type="InterPro" id="IPR023210">
    <property type="entry name" value="NADP_OxRdtase_dom"/>
</dbReference>
<dbReference type="FunFam" id="3.20.20.100:FF:000002">
    <property type="entry name" value="2,5-diketo-D-gluconic acid reductase A"/>
    <property type="match status" value="1"/>
</dbReference>
<comment type="catalytic activity">
    <reaction evidence="3">
        <text>hydroxyacetone + NADP(+) = methylglyoxal + NADPH + H(+)</text>
        <dbReference type="Rhea" id="RHEA:27986"/>
        <dbReference type="ChEBI" id="CHEBI:15378"/>
        <dbReference type="ChEBI" id="CHEBI:17158"/>
        <dbReference type="ChEBI" id="CHEBI:27957"/>
        <dbReference type="ChEBI" id="CHEBI:57783"/>
        <dbReference type="ChEBI" id="CHEBI:58349"/>
    </reaction>
</comment>
<evidence type="ECO:0000256" key="5">
    <source>
        <dbReference type="PIRSR" id="PIRSR000097-2"/>
    </source>
</evidence>
<feature type="active site" description="Proton donor" evidence="4">
    <location>
        <position position="48"/>
    </location>
</feature>
<dbReference type="Gene3D" id="3.20.20.100">
    <property type="entry name" value="NADP-dependent oxidoreductase domain"/>
    <property type="match status" value="1"/>
</dbReference>
<keyword evidence="2" id="KW-0560">Oxidoreductase</keyword>
<dbReference type="InterPro" id="IPR020471">
    <property type="entry name" value="AKR"/>
</dbReference>
<proteinExistence type="inferred from homology"/>
<evidence type="ECO:0000256" key="1">
    <source>
        <dbReference type="ARBA" id="ARBA00007905"/>
    </source>
</evidence>
<accession>A0A9X4MXI1</accession>
<dbReference type="InterPro" id="IPR018170">
    <property type="entry name" value="Aldo/ket_reductase_CS"/>
</dbReference>
<sequence length="318" mass="36018">MKYLTFKNGDKIPMIGLGTYKADEGRVYEGIRSAIKIGYRHFDCAHNYGNEAEIGQALADAMAEGEVTREELWITSKLWNDSHQEHEVEPAIKHTLKNLQLDYLDLYLIHWPMAVKHGHEFPDKAENFYKPGEISLSETWAGMLKLREKGLAKHVGVSNFNVAQINQIIADTGEVPEMNQIEVHPYLQQNELKEHADSTGYFITAYKPIGSGDLVNENMKKRGIPSMMQNETLVKIAEELNAPVSHVLLAWLRQRGIVAVPKSSNATRQEENFKSMSLELTDDHMDAISTLEKGFRYVDATFFCGGESPYTVEDIWGK</sequence>
<feature type="domain" description="NADP-dependent oxidoreductase" evidence="7">
    <location>
        <begin position="15"/>
        <end position="291"/>
    </location>
</feature>
<dbReference type="GO" id="GO:0016616">
    <property type="term" value="F:oxidoreductase activity, acting on the CH-OH group of donors, NAD or NADP as acceptor"/>
    <property type="evidence" value="ECO:0007669"/>
    <property type="project" value="UniProtKB-ARBA"/>
</dbReference>
<keyword evidence="9" id="KW-1185">Reference proteome</keyword>
<evidence type="ECO:0000256" key="3">
    <source>
        <dbReference type="ARBA" id="ARBA00049445"/>
    </source>
</evidence>
<dbReference type="SUPFAM" id="SSF51430">
    <property type="entry name" value="NAD(P)-linked oxidoreductase"/>
    <property type="match status" value="1"/>
</dbReference>
<dbReference type="InterPro" id="IPR036812">
    <property type="entry name" value="NAD(P)_OxRdtase_dom_sf"/>
</dbReference>